<proteinExistence type="predicted"/>
<accession>A0A081C5A3</accession>
<dbReference type="eggNOG" id="COG1669">
    <property type="taxonomic scope" value="Bacteria"/>
</dbReference>
<dbReference type="InterPro" id="IPR043519">
    <property type="entry name" value="NT_sf"/>
</dbReference>
<evidence type="ECO:0000259" key="1">
    <source>
        <dbReference type="Pfam" id="PF18765"/>
    </source>
</evidence>
<dbReference type="PIRSF" id="PIRSF020217">
    <property type="entry name" value="UCP020217"/>
    <property type="match status" value="1"/>
</dbReference>
<sequence length="123" mass="14448">MDPQKTYRDYWRCRIIEQQAQQQQSIQQARRELQRIVDLLVREFGVERIIVFGSLVRGGFTPESDIDLAVAGLPVDAYFTAMAAVNHITERWVDLKPLEDLHPHFRQRVFETGEEIYARDLCE</sequence>
<evidence type="ECO:0000313" key="3">
    <source>
        <dbReference type="Proteomes" id="UP000030661"/>
    </source>
</evidence>
<dbReference type="PANTHER" id="PTHR43852:SF2">
    <property type="entry name" value="PROTEIN ADENYLYLTRANSFERASE MNTA"/>
    <property type="match status" value="1"/>
</dbReference>
<dbReference type="InterPro" id="IPR041633">
    <property type="entry name" value="Polbeta"/>
</dbReference>
<dbReference type="Pfam" id="PF18765">
    <property type="entry name" value="Polbeta"/>
    <property type="match status" value="1"/>
</dbReference>
<dbReference type="STRING" id="1499967.U27_06743"/>
<dbReference type="InterPro" id="IPR024700">
    <property type="entry name" value="UCP020217"/>
</dbReference>
<name>A0A081C5A3_VECG1</name>
<dbReference type="PANTHER" id="PTHR43852">
    <property type="entry name" value="NUCLEOTIDYLTRANSFERASE"/>
    <property type="match status" value="1"/>
</dbReference>
<dbReference type="HOGENOM" id="CLU_127610_2_0_0"/>
<dbReference type="EMBL" id="DF820470">
    <property type="protein sequence ID" value="GAK59758.1"/>
    <property type="molecule type" value="Genomic_DNA"/>
</dbReference>
<reference evidence="2" key="1">
    <citation type="journal article" date="2015" name="PeerJ">
        <title>First genomic representation of candidate bacterial phylum KSB3 points to enhanced environmental sensing as a trigger of wastewater bulking.</title>
        <authorList>
            <person name="Sekiguchi Y."/>
            <person name="Ohashi A."/>
            <person name="Parks D.H."/>
            <person name="Yamauchi T."/>
            <person name="Tyson G.W."/>
            <person name="Hugenholtz P."/>
        </authorList>
    </citation>
    <scope>NUCLEOTIDE SEQUENCE [LARGE SCALE GENOMIC DNA]</scope>
</reference>
<evidence type="ECO:0000313" key="2">
    <source>
        <dbReference type="EMBL" id="GAK59758.1"/>
    </source>
</evidence>
<feature type="domain" description="Polymerase beta nucleotidyltransferase" evidence="1">
    <location>
        <begin position="35"/>
        <end position="120"/>
    </location>
</feature>
<dbReference type="Proteomes" id="UP000030661">
    <property type="component" value="Unassembled WGS sequence"/>
</dbReference>
<keyword evidence="3" id="KW-1185">Reference proteome</keyword>
<dbReference type="AlphaFoldDB" id="A0A081C5A3"/>
<protein>
    <recommendedName>
        <fullName evidence="1">Polymerase beta nucleotidyltransferase domain-containing protein</fullName>
    </recommendedName>
</protein>
<gene>
    <name evidence="2" type="ORF">U27_06743</name>
</gene>
<dbReference type="InterPro" id="IPR052930">
    <property type="entry name" value="TA_antitoxin_MntA"/>
</dbReference>
<dbReference type="CDD" id="cd05403">
    <property type="entry name" value="NT_KNTase_like"/>
    <property type="match status" value="1"/>
</dbReference>
<dbReference type="SUPFAM" id="SSF81301">
    <property type="entry name" value="Nucleotidyltransferase"/>
    <property type="match status" value="1"/>
</dbReference>
<dbReference type="Gene3D" id="3.30.460.10">
    <property type="entry name" value="Beta Polymerase, domain 2"/>
    <property type="match status" value="1"/>
</dbReference>
<organism evidence="2">
    <name type="scientific">Vecturithrix granuli</name>
    <dbReference type="NCBI Taxonomy" id="1499967"/>
    <lineage>
        <taxon>Bacteria</taxon>
        <taxon>Candidatus Moduliflexota</taxon>
        <taxon>Candidatus Vecturitrichia</taxon>
        <taxon>Candidatus Vecturitrichales</taxon>
        <taxon>Candidatus Vecturitrichaceae</taxon>
        <taxon>Candidatus Vecturithrix</taxon>
    </lineage>
</organism>